<dbReference type="VEuPathDB" id="ToxoDB:TGRH88_017520"/>
<dbReference type="PROSITE" id="PS00076">
    <property type="entry name" value="PYRIDINE_REDOX_1"/>
    <property type="match status" value="1"/>
</dbReference>
<dbReference type="Gene3D" id="3.30.390.30">
    <property type="match status" value="1"/>
</dbReference>
<sequence>MFFALCLGRAVGRGFLGVSPPAWRGLFAGETFGPCLRLTALLCILTTGVITLSAAFSVQRSAVVSQTFPVPLSVSTASTQPHVAFVPSPASPFSLRASLQESPGVLTPPPHYASLSSPQPRSEGVSRLFATSSSTNFSDEPFDVTIIGLGVGGHAAALHAAALGLKTAVVSGGDPGGTCVNRGCVPSKALLAAARRVKMLRNKHHLSAMGLQVRSGLVSSLASHGIALFDARGVMDGEPGRVVLERTAGSPASLPPFLRTKNVILAPGSLPFIPAGTKEEQFSVRRVTFDDAQHQVMTSDTCVSLPWLPSEICIVGSGYIGLEFMDVFTSLGSEVVMVEAGPRLLPGVDKEVAKLAERLLLQQFKERPVKLYTNTLASQVRPLGPKGEAPVEVQLTDAQTKESKGKIYPDACLIATGRRPNTEGLGLDSLGVTLKRGGFIPVDACMRVLKHAPEGDEKPEVIRGVYCVGDANGQMMLAHAASAQAVAAVETIAGRPRTVNVKHIPAACFTSPEIAFIGKVNNVTVNSKDSPLVSTPGILKVLYRKDTGKILGCHMIGIHASDLIQECATAITNDISVKDLAFTVHTHPTLSEVVDAAWKKAVGMNAH</sequence>
<proteinExistence type="inferred from homology"/>
<dbReference type="VEuPathDB" id="ToxoDB:TGGT1_305980"/>
<keyword evidence="7" id="KW-1015">Disulfide bond</keyword>
<dbReference type="InterPro" id="IPR004099">
    <property type="entry name" value="Pyr_nucl-diS_OxRdtase_dimer"/>
</dbReference>
<dbReference type="InterPro" id="IPR023753">
    <property type="entry name" value="FAD/NAD-binding_dom"/>
</dbReference>
<dbReference type="GO" id="GO:0050660">
    <property type="term" value="F:flavin adenine dinucleotide binding"/>
    <property type="evidence" value="ECO:0007669"/>
    <property type="project" value="TreeGrafter"/>
</dbReference>
<keyword evidence="6" id="KW-0520">NAD</keyword>
<dbReference type="VEuPathDB" id="ToxoDB:TGMAS_305980"/>
<dbReference type="InterPro" id="IPR012999">
    <property type="entry name" value="Pyr_OxRdtase_I_AS"/>
</dbReference>
<dbReference type="GO" id="GO:0045252">
    <property type="term" value="C:oxoglutarate dehydrogenase complex"/>
    <property type="evidence" value="ECO:0007669"/>
    <property type="project" value="TreeGrafter"/>
</dbReference>
<accession>Q6S4W1</accession>
<evidence type="ECO:0000256" key="6">
    <source>
        <dbReference type="ARBA" id="ARBA00023027"/>
    </source>
</evidence>
<dbReference type="HOGENOM" id="CLU_016755_0_1_1"/>
<dbReference type="GO" id="GO:0005739">
    <property type="term" value="C:mitochondrion"/>
    <property type="evidence" value="ECO:0007669"/>
    <property type="project" value="TreeGrafter"/>
</dbReference>
<evidence type="ECO:0000256" key="1">
    <source>
        <dbReference type="ARBA" id="ARBA00001974"/>
    </source>
</evidence>
<evidence type="ECO:0000256" key="7">
    <source>
        <dbReference type="ARBA" id="ARBA00023157"/>
    </source>
</evidence>
<evidence type="ECO:0000256" key="9">
    <source>
        <dbReference type="RuleBase" id="RU003691"/>
    </source>
</evidence>
<evidence type="ECO:0000256" key="3">
    <source>
        <dbReference type="ARBA" id="ARBA00022630"/>
    </source>
</evidence>
<dbReference type="VEuPathDB" id="ToxoDB:TGRUB_305980"/>
<evidence type="ECO:0000313" key="12">
    <source>
        <dbReference type="EMBL" id="AAS47704.1"/>
    </source>
</evidence>
<dbReference type="PANTHER" id="PTHR22912:SF151">
    <property type="entry name" value="DIHYDROLIPOYL DEHYDROGENASE, MITOCHONDRIAL"/>
    <property type="match status" value="1"/>
</dbReference>
<dbReference type="PANTHER" id="PTHR22912">
    <property type="entry name" value="DISULFIDE OXIDOREDUCTASE"/>
    <property type="match status" value="1"/>
</dbReference>
<reference evidence="12" key="1">
    <citation type="journal article" date="2004" name="Int. J. Parasitol.">
        <title>A first glimpse into the pattern and scale of gene transfer in Apicomplexa.</title>
        <authorList>
            <person name="Huang J."/>
            <person name="Mullapudi N."/>
            <person name="Sicheritz-Ponten T."/>
            <person name="Kissinger J.C."/>
        </authorList>
    </citation>
    <scope>NUCLEOTIDE SEQUENCE</scope>
</reference>
<dbReference type="InterPro" id="IPR036188">
    <property type="entry name" value="FAD/NAD-bd_sf"/>
</dbReference>
<gene>
    <name evidence="12" type="primary">Lpd</name>
</gene>
<feature type="domain" description="FAD/NAD(P)-binding" evidence="11">
    <location>
        <begin position="142"/>
        <end position="485"/>
    </location>
</feature>
<dbReference type="EMBL" id="AY466384">
    <property type="protein sequence ID" value="AAS47704.1"/>
    <property type="molecule type" value="Genomic_DNA"/>
</dbReference>
<comment type="cofactor">
    <cofactor evidence="1">
        <name>FAD</name>
        <dbReference type="ChEBI" id="CHEBI:57692"/>
    </cofactor>
</comment>
<evidence type="ECO:0000256" key="2">
    <source>
        <dbReference type="ARBA" id="ARBA00007532"/>
    </source>
</evidence>
<dbReference type="InterPro" id="IPR016156">
    <property type="entry name" value="FAD/NAD-linked_Rdtase_dimer_sf"/>
</dbReference>
<evidence type="ECO:0000259" key="11">
    <source>
        <dbReference type="Pfam" id="PF07992"/>
    </source>
</evidence>
<dbReference type="Pfam" id="PF07992">
    <property type="entry name" value="Pyr_redox_2"/>
    <property type="match status" value="1"/>
</dbReference>
<keyword evidence="5 9" id="KW-0560">Oxidoreductase</keyword>
<organism evidence="12">
    <name type="scientific">Toxoplasma gondii</name>
    <dbReference type="NCBI Taxonomy" id="5811"/>
    <lineage>
        <taxon>Eukaryota</taxon>
        <taxon>Sar</taxon>
        <taxon>Alveolata</taxon>
        <taxon>Apicomplexa</taxon>
        <taxon>Conoidasida</taxon>
        <taxon>Coccidia</taxon>
        <taxon>Eucoccidiorida</taxon>
        <taxon>Eimeriorina</taxon>
        <taxon>Sarcocystidae</taxon>
        <taxon>Toxoplasma</taxon>
    </lineage>
</organism>
<dbReference type="VEuPathDB" id="ToxoDB:TGVAND_305980"/>
<evidence type="ECO:0000256" key="5">
    <source>
        <dbReference type="ARBA" id="ARBA00023002"/>
    </source>
</evidence>
<dbReference type="SUPFAM" id="SSF55424">
    <property type="entry name" value="FAD/NAD-linked reductases, dimerisation (C-terminal) domain"/>
    <property type="match status" value="1"/>
</dbReference>
<evidence type="ECO:0000259" key="10">
    <source>
        <dbReference type="Pfam" id="PF02852"/>
    </source>
</evidence>
<keyword evidence="4 9" id="KW-0274">FAD</keyword>
<feature type="domain" description="Pyridine nucleotide-disulphide oxidoreductase dimerisation" evidence="10">
    <location>
        <begin position="520"/>
        <end position="596"/>
    </location>
</feature>
<dbReference type="InterPro" id="IPR050151">
    <property type="entry name" value="Class-I_Pyr_Nuc-Dis_Oxidored"/>
</dbReference>
<dbReference type="GO" id="GO:0006103">
    <property type="term" value="P:2-oxoglutarate metabolic process"/>
    <property type="evidence" value="ECO:0007669"/>
    <property type="project" value="TreeGrafter"/>
</dbReference>
<dbReference type="SUPFAM" id="SSF51905">
    <property type="entry name" value="FAD/NAD(P)-binding domain"/>
    <property type="match status" value="1"/>
</dbReference>
<dbReference type="VEuPathDB" id="ToxoDB:TGCOUG_305980"/>
<dbReference type="VEuPathDB" id="ToxoDB:TGDOM2_305980"/>
<dbReference type="GO" id="GO:0004148">
    <property type="term" value="F:dihydrolipoyl dehydrogenase (NADH) activity"/>
    <property type="evidence" value="ECO:0007669"/>
    <property type="project" value="TreeGrafter"/>
</dbReference>
<dbReference type="Pfam" id="PF02852">
    <property type="entry name" value="Pyr_redox_dim"/>
    <property type="match status" value="1"/>
</dbReference>
<dbReference type="PRINTS" id="PR00368">
    <property type="entry name" value="FADPNR"/>
</dbReference>
<dbReference type="PRINTS" id="PR00411">
    <property type="entry name" value="PNDRDTASEI"/>
</dbReference>
<dbReference type="VEuPathDB" id="ToxoDB:TGP89_305980"/>
<protein>
    <submittedName>
        <fullName evidence="12">Dihydrolipoamide dehydrogenase</fullName>
    </submittedName>
</protein>
<dbReference type="VEuPathDB" id="ToxoDB:TGVEG_305980"/>
<keyword evidence="8 9" id="KW-0676">Redox-active center</keyword>
<dbReference type="VEuPathDB" id="ToxoDB:TGARI_305980"/>
<dbReference type="VEuPathDB" id="ToxoDB:TGFOU_305980"/>
<evidence type="ECO:0000256" key="4">
    <source>
        <dbReference type="ARBA" id="ARBA00022827"/>
    </source>
</evidence>
<dbReference type="AlphaFoldDB" id="Q6S4W1"/>
<dbReference type="VEuPathDB" id="ToxoDB:TGME49_305980"/>
<dbReference type="VEuPathDB" id="ToxoDB:TGCAST_305980"/>
<keyword evidence="3 9" id="KW-0285">Flavoprotein</keyword>
<name>Q6S4W1_TOXGO</name>
<dbReference type="Gene3D" id="3.50.50.60">
    <property type="entry name" value="FAD/NAD(P)-binding domain"/>
    <property type="match status" value="2"/>
</dbReference>
<comment type="similarity">
    <text evidence="2 9">Belongs to the class-I pyridine nucleotide-disulfide oxidoreductase family.</text>
</comment>
<dbReference type="VEuPathDB" id="ToxoDB:TGPRC2_305980"/>
<evidence type="ECO:0000256" key="8">
    <source>
        <dbReference type="ARBA" id="ARBA00023284"/>
    </source>
</evidence>